<evidence type="ECO:0000256" key="3">
    <source>
        <dbReference type="ARBA" id="ARBA00022692"/>
    </source>
</evidence>
<comment type="similarity">
    <text evidence="2">Belongs to the unc-93 family.</text>
</comment>
<dbReference type="Pfam" id="PF05978">
    <property type="entry name" value="UNC-93"/>
    <property type="match status" value="1"/>
</dbReference>
<feature type="transmembrane region" description="Helical" evidence="7">
    <location>
        <begin position="805"/>
        <end position="823"/>
    </location>
</feature>
<name>A0AAV4G338_9GAST</name>
<comment type="caution">
    <text evidence="8">The sequence shown here is derived from an EMBL/GenBank/DDBJ whole genome shotgun (WGS) entry which is preliminary data.</text>
</comment>
<feature type="transmembrane region" description="Helical" evidence="7">
    <location>
        <begin position="780"/>
        <end position="799"/>
    </location>
</feature>
<organism evidence="8 9">
    <name type="scientific">Elysia marginata</name>
    <dbReference type="NCBI Taxonomy" id="1093978"/>
    <lineage>
        <taxon>Eukaryota</taxon>
        <taxon>Metazoa</taxon>
        <taxon>Spiralia</taxon>
        <taxon>Lophotrochozoa</taxon>
        <taxon>Mollusca</taxon>
        <taxon>Gastropoda</taxon>
        <taxon>Heterobranchia</taxon>
        <taxon>Euthyneura</taxon>
        <taxon>Panpulmonata</taxon>
        <taxon>Sacoglossa</taxon>
        <taxon>Placobranchoidea</taxon>
        <taxon>Plakobranchidae</taxon>
        <taxon>Elysia</taxon>
    </lineage>
</organism>
<evidence type="ECO:0000256" key="5">
    <source>
        <dbReference type="ARBA" id="ARBA00023136"/>
    </source>
</evidence>
<evidence type="ECO:0000313" key="9">
    <source>
        <dbReference type="Proteomes" id="UP000762676"/>
    </source>
</evidence>
<feature type="region of interest" description="Disordered" evidence="6">
    <location>
        <begin position="156"/>
        <end position="182"/>
    </location>
</feature>
<dbReference type="Proteomes" id="UP000762676">
    <property type="component" value="Unassembled WGS sequence"/>
</dbReference>
<feature type="transmembrane region" description="Helical" evidence="7">
    <location>
        <begin position="869"/>
        <end position="892"/>
    </location>
</feature>
<dbReference type="SUPFAM" id="SSF103473">
    <property type="entry name" value="MFS general substrate transporter"/>
    <property type="match status" value="1"/>
</dbReference>
<reference evidence="8 9" key="1">
    <citation type="journal article" date="2021" name="Elife">
        <title>Chloroplast acquisition without the gene transfer in kleptoplastic sea slugs, Plakobranchus ocellatus.</title>
        <authorList>
            <person name="Maeda T."/>
            <person name="Takahashi S."/>
            <person name="Yoshida T."/>
            <person name="Shimamura S."/>
            <person name="Takaki Y."/>
            <person name="Nagai Y."/>
            <person name="Toyoda A."/>
            <person name="Suzuki Y."/>
            <person name="Arimoto A."/>
            <person name="Ishii H."/>
            <person name="Satoh N."/>
            <person name="Nishiyama T."/>
            <person name="Hasebe M."/>
            <person name="Maruyama T."/>
            <person name="Minagawa J."/>
            <person name="Obokata J."/>
            <person name="Shigenobu S."/>
        </authorList>
    </citation>
    <scope>NUCLEOTIDE SEQUENCE [LARGE SCALE GENOMIC DNA]</scope>
</reference>
<feature type="transmembrane region" description="Helical" evidence="7">
    <location>
        <begin position="473"/>
        <end position="497"/>
    </location>
</feature>
<evidence type="ECO:0000256" key="2">
    <source>
        <dbReference type="ARBA" id="ARBA00009172"/>
    </source>
</evidence>
<evidence type="ECO:0000256" key="4">
    <source>
        <dbReference type="ARBA" id="ARBA00022989"/>
    </source>
</evidence>
<feature type="transmembrane region" description="Helical" evidence="7">
    <location>
        <begin position="651"/>
        <end position="673"/>
    </location>
</feature>
<dbReference type="PANTHER" id="PTHR19444:SF13">
    <property type="entry name" value="PROTEIN UNC-93 HOMOLOG A"/>
    <property type="match status" value="1"/>
</dbReference>
<dbReference type="EMBL" id="BMAT01001072">
    <property type="protein sequence ID" value="GFR79086.1"/>
    <property type="molecule type" value="Genomic_DNA"/>
</dbReference>
<feature type="transmembrane region" description="Helical" evidence="7">
    <location>
        <begin position="738"/>
        <end position="759"/>
    </location>
</feature>
<evidence type="ECO:0000256" key="7">
    <source>
        <dbReference type="SAM" id="Phobius"/>
    </source>
</evidence>
<evidence type="ECO:0000256" key="6">
    <source>
        <dbReference type="SAM" id="MobiDB-lite"/>
    </source>
</evidence>
<feature type="transmembrane region" description="Helical" evidence="7">
    <location>
        <begin position="711"/>
        <end position="732"/>
    </location>
</feature>
<sequence length="915" mass="100779">MVYHGTQVSFSLPKVPETSAESTTSLQSPPATMEIELTGPMADDYDVTEKCLNWQNNCATTQGLQNLSTQPGTPELLDNKMSYRFKEPVDNAYCSSSYQLSISANFITEDHTLPKPAYDETAYASDFSSQDKLDGQSHCCSSDALSHCDSHCPSMPIETPSRIRRDSEESEESMDTSSSMASSPYACSIASKFTESMSNTSGSGHLILEPVSEDENEQNLNKVKHIPSIDSCTCTIAPNSYIEKTTLSPVREEELGKLPMPKSEPFSCHIEQADPEFAINPPVVTDNLIYVEDESFLHYSQNSLDQCPLDDCQQGSFLVRASTLPDLQAYHRYHNEYGMCWDYQDARIFLSEDILSKSMCSLSNSDSLIIEKDSKAESGHGYQSRQRSTSIRMIDIEGNPIKITPNSDHATTMILLSLCVSILFASTDVIRNLQTSLHPKDGLGMITLVLIFAGYTLGSLLSYSLMQHAQPRVCLITSIIPNILFLLANLSSTLWLLAPISFLQGISMAVTWSVLSTYITYLASGQAVAKKQNIKAVCSRFFNYFSLIYQSLLLGGNLASSMLLRYGNSMHSMNSSFFSSPPPSEAAANDADLSPYPSLTKAFSSGNQSSNKSSADFISDSSLGICGASYCNPGHVIDGGDPWLHPNDGTIYMLHGTFIGCILVSLGMAVFGIEPLNMSLFSTSTCSESRQMKNLCLTVKKSFKSMISGCFALKFVLLLPLFMYSVLQFGFISAEITVAFISCPFGIDQIGLSMVFFALGRFPTSFFCGFLTKKCGRLPLITLACAINLISLIILAQWHPGPSQVYIIHTMMFCWGLSDGIWISQVNGLISSIFKHHFEATLGGMRLAQGLGVTIFLSLSKFVNMEIKVFIMMAACLLALIGYLVMRICLYCENLHNQRQQKAYYIYTSTPKEDV</sequence>
<dbReference type="PANTHER" id="PTHR19444">
    <property type="entry name" value="UNC-93 RELATED"/>
    <property type="match status" value="1"/>
</dbReference>
<dbReference type="AlphaFoldDB" id="A0AAV4G338"/>
<dbReference type="InterPro" id="IPR010291">
    <property type="entry name" value="Ion_channel_UNC-93"/>
</dbReference>
<comment type="subcellular location">
    <subcellularLocation>
        <location evidence="1">Membrane</location>
        <topology evidence="1">Multi-pass membrane protein</topology>
    </subcellularLocation>
</comment>
<feature type="transmembrane region" description="Helical" evidence="7">
    <location>
        <begin position="541"/>
        <end position="564"/>
    </location>
</feature>
<keyword evidence="3 7" id="KW-0812">Transmembrane</keyword>
<keyword evidence="4 7" id="KW-1133">Transmembrane helix</keyword>
<protein>
    <submittedName>
        <fullName evidence="8">Unc-93-like protein A</fullName>
    </submittedName>
</protein>
<evidence type="ECO:0000256" key="1">
    <source>
        <dbReference type="ARBA" id="ARBA00004141"/>
    </source>
</evidence>
<accession>A0AAV4G338</accession>
<dbReference type="GO" id="GO:0016020">
    <property type="term" value="C:membrane"/>
    <property type="evidence" value="ECO:0007669"/>
    <property type="project" value="UniProtKB-SubCell"/>
</dbReference>
<dbReference type="InterPro" id="IPR036259">
    <property type="entry name" value="MFS_trans_sf"/>
</dbReference>
<feature type="transmembrane region" description="Helical" evidence="7">
    <location>
        <begin position="442"/>
        <end position="461"/>
    </location>
</feature>
<gene>
    <name evidence="8" type="ORF">ElyMa_000547600</name>
</gene>
<dbReference type="InterPro" id="IPR051951">
    <property type="entry name" value="UNC-93_regulatory"/>
</dbReference>
<feature type="transmembrane region" description="Helical" evidence="7">
    <location>
        <begin position="844"/>
        <end position="863"/>
    </location>
</feature>
<keyword evidence="9" id="KW-1185">Reference proteome</keyword>
<evidence type="ECO:0000313" key="8">
    <source>
        <dbReference type="EMBL" id="GFR79086.1"/>
    </source>
</evidence>
<dbReference type="Gene3D" id="1.20.1250.20">
    <property type="entry name" value="MFS general substrate transporter like domains"/>
    <property type="match status" value="2"/>
</dbReference>
<keyword evidence="5 7" id="KW-0472">Membrane</keyword>
<feature type="transmembrane region" description="Helical" evidence="7">
    <location>
        <begin position="509"/>
        <end position="529"/>
    </location>
</feature>
<proteinExistence type="inferred from homology"/>